<dbReference type="SUPFAM" id="SSF103473">
    <property type="entry name" value="MFS general substrate transporter"/>
    <property type="match status" value="1"/>
</dbReference>
<dbReference type="GO" id="GO:0016020">
    <property type="term" value="C:membrane"/>
    <property type="evidence" value="ECO:0007669"/>
    <property type="project" value="UniProtKB-SubCell"/>
</dbReference>
<evidence type="ECO:0000256" key="3">
    <source>
        <dbReference type="ARBA" id="ARBA00022989"/>
    </source>
</evidence>
<dbReference type="AlphaFoldDB" id="A0A6A4VQL8"/>
<feature type="transmembrane region" description="Helical" evidence="5">
    <location>
        <begin position="186"/>
        <end position="209"/>
    </location>
</feature>
<dbReference type="EMBL" id="VIIS01001555">
    <property type="protein sequence ID" value="KAF0296505.1"/>
    <property type="molecule type" value="Genomic_DNA"/>
</dbReference>
<proteinExistence type="predicted"/>
<dbReference type="CDD" id="cd17318">
    <property type="entry name" value="MFS_SLC17"/>
    <property type="match status" value="1"/>
</dbReference>
<evidence type="ECO:0000259" key="6">
    <source>
        <dbReference type="PROSITE" id="PS50850"/>
    </source>
</evidence>
<evidence type="ECO:0000256" key="5">
    <source>
        <dbReference type="SAM" id="Phobius"/>
    </source>
</evidence>
<dbReference type="GO" id="GO:0006820">
    <property type="term" value="P:monoatomic anion transport"/>
    <property type="evidence" value="ECO:0007669"/>
    <property type="project" value="TreeGrafter"/>
</dbReference>
<dbReference type="FunFam" id="1.20.1250.20:FF:000532">
    <property type="entry name" value="SLC (SoLute Carrier) homolog"/>
    <property type="match status" value="1"/>
</dbReference>
<dbReference type="GO" id="GO:0022857">
    <property type="term" value="F:transmembrane transporter activity"/>
    <property type="evidence" value="ECO:0007669"/>
    <property type="project" value="InterPro"/>
</dbReference>
<dbReference type="PROSITE" id="PS50850">
    <property type="entry name" value="MFS"/>
    <property type="match status" value="1"/>
</dbReference>
<dbReference type="Pfam" id="PF07690">
    <property type="entry name" value="MFS_1"/>
    <property type="match status" value="1"/>
</dbReference>
<evidence type="ECO:0000256" key="4">
    <source>
        <dbReference type="ARBA" id="ARBA00023136"/>
    </source>
</evidence>
<evidence type="ECO:0000313" key="7">
    <source>
        <dbReference type="EMBL" id="KAF0296505.1"/>
    </source>
</evidence>
<comment type="subcellular location">
    <subcellularLocation>
        <location evidence="1">Membrane</location>
        <topology evidence="1">Multi-pass membrane protein</topology>
    </subcellularLocation>
</comment>
<keyword evidence="8" id="KW-1185">Reference proteome</keyword>
<dbReference type="InterPro" id="IPR036259">
    <property type="entry name" value="MFS_trans_sf"/>
</dbReference>
<feature type="transmembrane region" description="Helical" evidence="5">
    <location>
        <begin position="215"/>
        <end position="234"/>
    </location>
</feature>
<feature type="transmembrane region" description="Helical" evidence="5">
    <location>
        <begin position="351"/>
        <end position="370"/>
    </location>
</feature>
<keyword evidence="3 5" id="KW-1133">Transmembrane helix</keyword>
<dbReference type="PANTHER" id="PTHR11662">
    <property type="entry name" value="SOLUTE CARRIER FAMILY 17"/>
    <property type="match status" value="1"/>
</dbReference>
<organism evidence="7 8">
    <name type="scientific">Amphibalanus amphitrite</name>
    <name type="common">Striped barnacle</name>
    <name type="synonym">Balanus amphitrite</name>
    <dbReference type="NCBI Taxonomy" id="1232801"/>
    <lineage>
        <taxon>Eukaryota</taxon>
        <taxon>Metazoa</taxon>
        <taxon>Ecdysozoa</taxon>
        <taxon>Arthropoda</taxon>
        <taxon>Crustacea</taxon>
        <taxon>Multicrustacea</taxon>
        <taxon>Cirripedia</taxon>
        <taxon>Thoracica</taxon>
        <taxon>Thoracicalcarea</taxon>
        <taxon>Balanomorpha</taxon>
        <taxon>Balanoidea</taxon>
        <taxon>Balanidae</taxon>
        <taxon>Amphibalaninae</taxon>
        <taxon>Amphibalanus</taxon>
    </lineage>
</organism>
<feature type="transmembrane region" description="Helical" evidence="5">
    <location>
        <begin position="402"/>
        <end position="424"/>
    </location>
</feature>
<evidence type="ECO:0000256" key="2">
    <source>
        <dbReference type="ARBA" id="ARBA00022692"/>
    </source>
</evidence>
<feature type="transmembrane region" description="Helical" evidence="5">
    <location>
        <begin position="313"/>
        <end position="330"/>
    </location>
</feature>
<evidence type="ECO:0000256" key="1">
    <source>
        <dbReference type="ARBA" id="ARBA00004141"/>
    </source>
</evidence>
<dbReference type="OrthoDB" id="2985014at2759"/>
<protein>
    <submittedName>
        <fullName evidence="7">Putative inorganic phosphate cotransporter</fullName>
    </submittedName>
</protein>
<feature type="transmembrane region" description="Helical" evidence="5">
    <location>
        <begin position="152"/>
        <end position="174"/>
    </location>
</feature>
<sequence length="490" mass="52637">MENGEVPAEADGLMGKKGKYSPTVASGADAAPTKRHVAQRYVFAVLGCIGMSITYGLKVNFHVCIVTMINHTAVRAAGNASGHASSAHSAASECAEPGHNDTEMAGSNLVDGPFTWDAIIQGVLLGSYFYGYLVTQVLGGRLAELLSAKWTFGVSVFLNVLLALLTPPAAWLGWGYLLAIRILQGMVGVSMSLGTVISVSFTGLLAAVLGWEEVFYVQGGLSLIFVVLWFVFVYDSPEKHPWISDTETALINQDRGDSHGPNPPLPWREIIKSLPFWAIMISHTGSNFGWYMILTELPTYMSTILGFDIASNAVLSSVPFLVMWIYSIILGNVLDHLGSKGIITRTTSTKIATSIAAFVPALCLAVVTYVGCQTALAVFLLTIATGAIGSMYSGFLSNHISIAPAFAGTLMAITNTAATVPGMLVPSFVGALIHEENTVSQWRIIFFVTSGLFVFHGVQYLLFASGEEQQWAKDARRRAVPQEEPDSSRH</sequence>
<feature type="transmembrane region" description="Helical" evidence="5">
    <location>
        <begin position="376"/>
        <end position="395"/>
    </location>
</feature>
<name>A0A6A4VQL8_AMPAM</name>
<dbReference type="InterPro" id="IPR011701">
    <property type="entry name" value="MFS"/>
</dbReference>
<comment type="caution">
    <text evidence="7">The sequence shown here is derived from an EMBL/GenBank/DDBJ whole genome shotgun (WGS) entry which is preliminary data.</text>
</comment>
<dbReference type="InterPro" id="IPR020846">
    <property type="entry name" value="MFS_dom"/>
</dbReference>
<evidence type="ECO:0000313" key="8">
    <source>
        <dbReference type="Proteomes" id="UP000440578"/>
    </source>
</evidence>
<feature type="transmembrane region" description="Helical" evidence="5">
    <location>
        <begin position="444"/>
        <end position="463"/>
    </location>
</feature>
<dbReference type="Proteomes" id="UP000440578">
    <property type="component" value="Unassembled WGS sequence"/>
</dbReference>
<dbReference type="Gene3D" id="1.20.1250.20">
    <property type="entry name" value="MFS general substrate transporter like domains"/>
    <property type="match status" value="3"/>
</dbReference>
<keyword evidence="4 5" id="KW-0472">Membrane</keyword>
<dbReference type="PANTHER" id="PTHR11662:SF457">
    <property type="entry name" value="MAJOR FACILITATOR SUPERFAMILY TRANSPORTER 3"/>
    <property type="match status" value="1"/>
</dbReference>
<reference evidence="7 8" key="1">
    <citation type="submission" date="2019-07" db="EMBL/GenBank/DDBJ databases">
        <title>Draft genome assembly of a fouling barnacle, Amphibalanus amphitrite (Darwin, 1854): The first reference genome for Thecostraca.</title>
        <authorList>
            <person name="Kim W."/>
        </authorList>
    </citation>
    <scope>NUCLEOTIDE SEQUENCE [LARGE SCALE GENOMIC DNA]</scope>
    <source>
        <strain evidence="7">SNU_AA5</strain>
        <tissue evidence="7">Soma without cirri and trophi</tissue>
    </source>
</reference>
<accession>A0A6A4VQL8</accession>
<feature type="transmembrane region" description="Helical" evidence="5">
    <location>
        <begin position="114"/>
        <end position="132"/>
    </location>
</feature>
<dbReference type="InterPro" id="IPR050382">
    <property type="entry name" value="MFS_Na/Anion_cotransporter"/>
</dbReference>
<feature type="domain" description="Major facilitator superfamily (MFS) profile" evidence="6">
    <location>
        <begin position="275"/>
        <end position="490"/>
    </location>
</feature>
<keyword evidence="2 5" id="KW-0812">Transmembrane</keyword>
<gene>
    <name evidence="7" type="primary">Picot_11</name>
    <name evidence="7" type="ORF">FJT64_006065</name>
</gene>